<dbReference type="HOGENOM" id="CLU_2831695_0_0_1"/>
<gene>
    <name evidence="2" type="ORF">MELLADRAFT_72750</name>
</gene>
<keyword evidence="3" id="KW-1185">Reference proteome</keyword>
<reference evidence="3" key="1">
    <citation type="journal article" date="2011" name="Proc. Natl. Acad. Sci. U.S.A.">
        <title>Obligate biotrophy features unraveled by the genomic analysis of rust fungi.</title>
        <authorList>
            <person name="Duplessis S."/>
            <person name="Cuomo C.A."/>
            <person name="Lin Y.-C."/>
            <person name="Aerts A."/>
            <person name="Tisserant E."/>
            <person name="Veneault-Fourrey C."/>
            <person name="Joly D.L."/>
            <person name="Hacquard S."/>
            <person name="Amselem J."/>
            <person name="Cantarel B.L."/>
            <person name="Chiu R."/>
            <person name="Coutinho P.M."/>
            <person name="Feau N."/>
            <person name="Field M."/>
            <person name="Frey P."/>
            <person name="Gelhaye E."/>
            <person name="Goldberg J."/>
            <person name="Grabherr M.G."/>
            <person name="Kodira C.D."/>
            <person name="Kohler A."/>
            <person name="Kuees U."/>
            <person name="Lindquist E.A."/>
            <person name="Lucas S.M."/>
            <person name="Mago R."/>
            <person name="Mauceli E."/>
            <person name="Morin E."/>
            <person name="Murat C."/>
            <person name="Pangilinan J.L."/>
            <person name="Park R."/>
            <person name="Pearson M."/>
            <person name="Quesneville H."/>
            <person name="Rouhier N."/>
            <person name="Sakthikumar S."/>
            <person name="Salamov A.A."/>
            <person name="Schmutz J."/>
            <person name="Selles B."/>
            <person name="Shapiro H."/>
            <person name="Tanguay P."/>
            <person name="Tuskan G.A."/>
            <person name="Henrissat B."/>
            <person name="Van de Peer Y."/>
            <person name="Rouze P."/>
            <person name="Ellis J.G."/>
            <person name="Dodds P.N."/>
            <person name="Schein J.E."/>
            <person name="Zhong S."/>
            <person name="Hamelin R.C."/>
            <person name="Grigoriev I.V."/>
            <person name="Szabo L.J."/>
            <person name="Martin F."/>
        </authorList>
    </citation>
    <scope>NUCLEOTIDE SEQUENCE [LARGE SCALE GENOMIC DNA]</scope>
    <source>
        <strain evidence="3">98AG31 / pathotype 3-4-7</strain>
    </source>
</reference>
<dbReference type="Gene3D" id="1.25.40.1010">
    <property type="match status" value="1"/>
</dbReference>
<dbReference type="KEGG" id="mlr:MELLADRAFT_72750"/>
<dbReference type="RefSeq" id="XP_007414073.1">
    <property type="nucleotide sequence ID" value="XM_007414011.1"/>
</dbReference>
<accession>F4RYA4</accession>
<name>F4RYA4_MELLP</name>
<feature type="region of interest" description="Disordered" evidence="1">
    <location>
        <begin position="1"/>
        <end position="32"/>
    </location>
</feature>
<dbReference type="EMBL" id="GL883129">
    <property type="protein sequence ID" value="EGG02671.1"/>
    <property type="molecule type" value="Genomic_DNA"/>
</dbReference>
<protein>
    <submittedName>
        <fullName evidence="2">Uncharacterized protein</fullName>
    </submittedName>
</protein>
<organism evidence="3">
    <name type="scientific">Melampsora larici-populina (strain 98AG31 / pathotype 3-4-7)</name>
    <name type="common">Poplar leaf rust fungus</name>
    <dbReference type="NCBI Taxonomy" id="747676"/>
    <lineage>
        <taxon>Eukaryota</taxon>
        <taxon>Fungi</taxon>
        <taxon>Dikarya</taxon>
        <taxon>Basidiomycota</taxon>
        <taxon>Pucciniomycotina</taxon>
        <taxon>Pucciniomycetes</taxon>
        <taxon>Pucciniales</taxon>
        <taxon>Melampsoraceae</taxon>
        <taxon>Melampsora</taxon>
    </lineage>
</organism>
<evidence type="ECO:0000313" key="3">
    <source>
        <dbReference type="Proteomes" id="UP000001072"/>
    </source>
</evidence>
<dbReference type="GeneID" id="18932177"/>
<evidence type="ECO:0000313" key="2">
    <source>
        <dbReference type="EMBL" id="EGG02671.1"/>
    </source>
</evidence>
<dbReference type="AlphaFoldDB" id="F4RYA4"/>
<proteinExistence type="predicted"/>
<dbReference type="Proteomes" id="UP000001072">
    <property type="component" value="Unassembled WGS sequence"/>
</dbReference>
<sequence>MIEAKKAMSKMKGQDATTTAPTPEAVPPIKDEYPIGDKLVKTETPLEKAAELLKPIEVKLCVKRTV</sequence>
<evidence type="ECO:0000256" key="1">
    <source>
        <dbReference type="SAM" id="MobiDB-lite"/>
    </source>
</evidence>
<dbReference type="VEuPathDB" id="FungiDB:MELLADRAFT_72750"/>
<dbReference type="InParanoid" id="F4RYA4"/>